<protein>
    <submittedName>
        <fullName evidence="1">Uncharacterized protein</fullName>
    </submittedName>
</protein>
<reference evidence="1" key="1">
    <citation type="submission" date="2014-11" db="EMBL/GenBank/DDBJ databases">
        <authorList>
            <person name="Amaro Gonzalez C."/>
        </authorList>
    </citation>
    <scope>NUCLEOTIDE SEQUENCE</scope>
</reference>
<proteinExistence type="predicted"/>
<reference evidence="1" key="2">
    <citation type="journal article" date="2015" name="Fish Shellfish Immunol.">
        <title>Early steps in the European eel (Anguilla anguilla)-Vibrio vulnificus interaction in the gills: Role of the RtxA13 toxin.</title>
        <authorList>
            <person name="Callol A."/>
            <person name="Pajuelo D."/>
            <person name="Ebbesson L."/>
            <person name="Teles M."/>
            <person name="MacKenzie S."/>
            <person name="Amaro C."/>
        </authorList>
    </citation>
    <scope>NUCLEOTIDE SEQUENCE</scope>
</reference>
<name>A0A0E9PEF6_ANGAN</name>
<sequence>MNCPTKPSDYSTPQCYWSGSADLSSRNELSLITTSSLC</sequence>
<accession>A0A0E9PEF6</accession>
<dbReference type="EMBL" id="GBXM01105678">
    <property type="protein sequence ID" value="JAH02899.1"/>
    <property type="molecule type" value="Transcribed_RNA"/>
</dbReference>
<organism evidence="1">
    <name type="scientific">Anguilla anguilla</name>
    <name type="common">European freshwater eel</name>
    <name type="synonym">Muraena anguilla</name>
    <dbReference type="NCBI Taxonomy" id="7936"/>
    <lineage>
        <taxon>Eukaryota</taxon>
        <taxon>Metazoa</taxon>
        <taxon>Chordata</taxon>
        <taxon>Craniata</taxon>
        <taxon>Vertebrata</taxon>
        <taxon>Euteleostomi</taxon>
        <taxon>Actinopterygii</taxon>
        <taxon>Neopterygii</taxon>
        <taxon>Teleostei</taxon>
        <taxon>Anguilliformes</taxon>
        <taxon>Anguillidae</taxon>
        <taxon>Anguilla</taxon>
    </lineage>
</organism>
<dbReference type="AlphaFoldDB" id="A0A0E9PEF6"/>
<evidence type="ECO:0000313" key="1">
    <source>
        <dbReference type="EMBL" id="JAH02899.1"/>
    </source>
</evidence>